<dbReference type="GO" id="GO:0030170">
    <property type="term" value="F:pyridoxal phosphate binding"/>
    <property type="evidence" value="ECO:0007669"/>
    <property type="project" value="InterPro"/>
</dbReference>
<dbReference type="RefSeq" id="WP_006976524.1">
    <property type="nucleotide sequence ID" value="NZ_ABCS01000137.1"/>
</dbReference>
<keyword evidence="4 5" id="KW-0663">Pyridoxal phosphate</keyword>
<dbReference type="EMBL" id="ABCS01000137">
    <property type="protein sequence ID" value="EDM74308.1"/>
    <property type="molecule type" value="Genomic_DNA"/>
</dbReference>
<dbReference type="SUPFAM" id="SSF53383">
    <property type="entry name" value="PLP-dependent transferases"/>
    <property type="match status" value="1"/>
</dbReference>
<protein>
    <submittedName>
        <fullName evidence="6">Acetylornithine aminotransferase</fullName>
    </submittedName>
</protein>
<gene>
    <name evidence="6" type="ORF">PPSIR1_32240</name>
</gene>
<dbReference type="Pfam" id="PF00202">
    <property type="entry name" value="Aminotran_3"/>
    <property type="match status" value="1"/>
</dbReference>
<sequence length="392" mass="41011">MFEADRSSALRLRDSEGRVYLDAVAGIGCAVLGHGHRRWVDAISTQLSKLASASNTFTTGPQQRLAAALAERFPVDDCRSFFANTGTEATEAGLKLALRATGRDVVVTCERAFHGRTIGSIALTANPKYREPYVRCMGEDASGRFATMNVVRVAFGDLAALEGVFAELGPRIAAFFVEPIQGEGGVWPASKAYLVGARELCDRHGALLGVDEIQCGFGRTGDWSAWETIVGRDGPRPDILWLAKAMGGGFPIGACLTRAELAEHMGPGTHGTTFGGNPAACAAALATIEVIETEGLLGSARAQLPTLQRLAEAEPCAEVTDVRGLGAMIGVQLGELDAGRAAAITPALAAAGLLATTPGGHTVRLLLPYVAGEAELLEAWRAIATACAQTPR</sequence>
<keyword evidence="3 6" id="KW-0808">Transferase</keyword>
<dbReference type="GO" id="GO:0008483">
    <property type="term" value="F:transaminase activity"/>
    <property type="evidence" value="ECO:0007669"/>
    <property type="project" value="UniProtKB-KW"/>
</dbReference>
<dbReference type="InterPro" id="IPR015421">
    <property type="entry name" value="PyrdxlP-dep_Trfase_major"/>
</dbReference>
<dbReference type="CDD" id="cd00610">
    <property type="entry name" value="OAT_like"/>
    <property type="match status" value="1"/>
</dbReference>
<dbReference type="OrthoDB" id="9801834at2"/>
<dbReference type="AlphaFoldDB" id="A6GII8"/>
<keyword evidence="2 6" id="KW-0032">Aminotransferase</keyword>
<comment type="similarity">
    <text evidence="5">Belongs to the class-III pyridoxal-phosphate-dependent aminotransferase family.</text>
</comment>
<dbReference type="PANTHER" id="PTHR11986">
    <property type="entry name" value="AMINOTRANSFERASE CLASS III"/>
    <property type="match status" value="1"/>
</dbReference>
<reference evidence="6 7" key="1">
    <citation type="submission" date="2007-06" db="EMBL/GenBank/DDBJ databases">
        <authorList>
            <person name="Shimkets L."/>
            <person name="Ferriera S."/>
            <person name="Johnson J."/>
            <person name="Kravitz S."/>
            <person name="Beeson K."/>
            <person name="Sutton G."/>
            <person name="Rogers Y.-H."/>
            <person name="Friedman R."/>
            <person name="Frazier M."/>
            <person name="Venter J.C."/>
        </authorList>
    </citation>
    <scope>NUCLEOTIDE SEQUENCE [LARGE SCALE GENOMIC DNA]</scope>
    <source>
        <strain evidence="6 7">SIR-1</strain>
    </source>
</reference>
<dbReference type="PIRSF" id="PIRSF000521">
    <property type="entry name" value="Transaminase_4ab_Lys_Orn"/>
    <property type="match status" value="1"/>
</dbReference>
<evidence type="ECO:0000313" key="7">
    <source>
        <dbReference type="Proteomes" id="UP000005801"/>
    </source>
</evidence>
<evidence type="ECO:0000256" key="1">
    <source>
        <dbReference type="ARBA" id="ARBA00001933"/>
    </source>
</evidence>
<evidence type="ECO:0000313" key="6">
    <source>
        <dbReference type="EMBL" id="EDM74308.1"/>
    </source>
</evidence>
<accession>A6GII8</accession>
<comment type="cofactor">
    <cofactor evidence="1">
        <name>pyridoxal 5'-phosphate</name>
        <dbReference type="ChEBI" id="CHEBI:597326"/>
    </cofactor>
</comment>
<evidence type="ECO:0000256" key="3">
    <source>
        <dbReference type="ARBA" id="ARBA00022679"/>
    </source>
</evidence>
<dbReference type="FunFam" id="3.40.640.10:FF:000004">
    <property type="entry name" value="Acetylornithine aminotransferase"/>
    <property type="match status" value="1"/>
</dbReference>
<dbReference type="STRING" id="391625.PPSIR1_32240"/>
<dbReference type="InterPro" id="IPR015422">
    <property type="entry name" value="PyrdxlP-dep_Trfase_small"/>
</dbReference>
<proteinExistence type="inferred from homology"/>
<evidence type="ECO:0000256" key="2">
    <source>
        <dbReference type="ARBA" id="ARBA00022576"/>
    </source>
</evidence>
<dbReference type="Gene3D" id="3.90.1150.10">
    <property type="entry name" value="Aspartate Aminotransferase, domain 1"/>
    <property type="match status" value="1"/>
</dbReference>
<name>A6GII8_9BACT</name>
<evidence type="ECO:0000256" key="5">
    <source>
        <dbReference type="RuleBase" id="RU003560"/>
    </source>
</evidence>
<organism evidence="6 7">
    <name type="scientific">Plesiocystis pacifica SIR-1</name>
    <dbReference type="NCBI Taxonomy" id="391625"/>
    <lineage>
        <taxon>Bacteria</taxon>
        <taxon>Pseudomonadati</taxon>
        <taxon>Myxococcota</taxon>
        <taxon>Polyangia</taxon>
        <taxon>Nannocystales</taxon>
        <taxon>Nannocystaceae</taxon>
        <taxon>Plesiocystis</taxon>
    </lineage>
</organism>
<keyword evidence="7" id="KW-1185">Reference proteome</keyword>
<evidence type="ECO:0000256" key="4">
    <source>
        <dbReference type="ARBA" id="ARBA00022898"/>
    </source>
</evidence>
<dbReference type="InterPro" id="IPR015424">
    <property type="entry name" value="PyrdxlP-dep_Trfase"/>
</dbReference>
<comment type="caution">
    <text evidence="6">The sequence shown here is derived from an EMBL/GenBank/DDBJ whole genome shotgun (WGS) entry which is preliminary data.</text>
</comment>
<dbReference type="InterPro" id="IPR050103">
    <property type="entry name" value="Class-III_PLP-dep_AT"/>
</dbReference>
<dbReference type="Proteomes" id="UP000005801">
    <property type="component" value="Unassembled WGS sequence"/>
</dbReference>
<dbReference type="InterPro" id="IPR005814">
    <property type="entry name" value="Aminotrans_3"/>
</dbReference>
<dbReference type="GO" id="GO:0042802">
    <property type="term" value="F:identical protein binding"/>
    <property type="evidence" value="ECO:0007669"/>
    <property type="project" value="TreeGrafter"/>
</dbReference>
<dbReference type="Gene3D" id="3.40.640.10">
    <property type="entry name" value="Type I PLP-dependent aspartate aminotransferase-like (Major domain)"/>
    <property type="match status" value="1"/>
</dbReference>
<dbReference type="eggNOG" id="COG4992">
    <property type="taxonomic scope" value="Bacteria"/>
</dbReference>
<dbReference type="PANTHER" id="PTHR11986:SF79">
    <property type="entry name" value="ACETYLORNITHINE AMINOTRANSFERASE, MITOCHONDRIAL"/>
    <property type="match status" value="1"/>
</dbReference>